<comment type="caution">
    <text evidence="1">The sequence shown here is derived from an EMBL/GenBank/DDBJ whole genome shotgun (WGS) entry which is preliminary data.</text>
</comment>
<dbReference type="PROSITE" id="PS00018">
    <property type="entry name" value="EF_HAND_1"/>
    <property type="match status" value="1"/>
</dbReference>
<gene>
    <name evidence="1" type="ORF">SteCoe_2359</name>
</gene>
<evidence type="ECO:0008006" key="3">
    <source>
        <dbReference type="Google" id="ProtNLM"/>
    </source>
</evidence>
<evidence type="ECO:0000313" key="2">
    <source>
        <dbReference type="Proteomes" id="UP000187209"/>
    </source>
</evidence>
<keyword evidence="2" id="KW-1185">Reference proteome</keyword>
<name>A0A1R2CZN3_9CILI</name>
<protein>
    <recommendedName>
        <fullName evidence="3">EF-hand domain-containing protein</fullName>
    </recommendedName>
</protein>
<dbReference type="EMBL" id="MPUH01000026">
    <property type="protein sequence ID" value="OMJ94455.1"/>
    <property type="molecule type" value="Genomic_DNA"/>
</dbReference>
<dbReference type="AlphaFoldDB" id="A0A1R2CZN3"/>
<reference evidence="1 2" key="1">
    <citation type="submission" date="2016-11" db="EMBL/GenBank/DDBJ databases">
        <title>The macronuclear genome of Stentor coeruleus: a giant cell with tiny introns.</title>
        <authorList>
            <person name="Slabodnick M."/>
            <person name="Ruby J.G."/>
            <person name="Reiff S.B."/>
            <person name="Swart E.C."/>
            <person name="Gosai S."/>
            <person name="Prabakaran S."/>
            <person name="Witkowska E."/>
            <person name="Larue G.E."/>
            <person name="Fisher S."/>
            <person name="Freeman R.M."/>
            <person name="Gunawardena J."/>
            <person name="Chu W."/>
            <person name="Stover N.A."/>
            <person name="Gregory B.D."/>
            <person name="Nowacki M."/>
            <person name="Derisi J."/>
            <person name="Roy S.W."/>
            <person name="Marshall W.F."/>
            <person name="Sood P."/>
        </authorList>
    </citation>
    <scope>NUCLEOTIDE SEQUENCE [LARGE SCALE GENOMIC DNA]</scope>
    <source>
        <strain evidence="1">WM001</strain>
    </source>
</reference>
<evidence type="ECO:0000313" key="1">
    <source>
        <dbReference type="EMBL" id="OMJ94455.1"/>
    </source>
</evidence>
<accession>A0A1R2CZN3</accession>
<dbReference type="InterPro" id="IPR018247">
    <property type="entry name" value="EF_Hand_1_Ca_BS"/>
</dbReference>
<proteinExistence type="predicted"/>
<dbReference type="Proteomes" id="UP000187209">
    <property type="component" value="Unassembled WGS sequence"/>
</dbReference>
<dbReference type="OrthoDB" id="448989at2759"/>
<organism evidence="1 2">
    <name type="scientific">Stentor coeruleus</name>
    <dbReference type="NCBI Taxonomy" id="5963"/>
    <lineage>
        <taxon>Eukaryota</taxon>
        <taxon>Sar</taxon>
        <taxon>Alveolata</taxon>
        <taxon>Ciliophora</taxon>
        <taxon>Postciliodesmatophora</taxon>
        <taxon>Heterotrichea</taxon>
        <taxon>Heterotrichida</taxon>
        <taxon>Stentoridae</taxon>
        <taxon>Stentor</taxon>
    </lineage>
</organism>
<sequence length="492" mass="57685">MENHLSPQYNLNGNLVQMLEIKKNEQTKDPWPGRPRIRTRQELLSERKKEFLPDPSYDIDNDGFVSHKDFFISKQFDDDKDRKLNETERNNAENALKSGFLDKFKLGLESRVPNFEARIIQKRGVIMDNDANEKIVETYPIMRNTSLPVISSRKQLICSRKHLPISGRQCDNVFRVETIRVEPEDYVKEPKISSFKEIKNSFNQTARIKQGLTEPIDFKLAKFPSTDYILYPKYSSQTQMNTQKKKEHLENLQEKANYNHISREEHLKEREKFLIFYNEGTTIKDLKEKVKKETNNYNQNTFYNISIGVHGKELPKFTDNLKEYWKIKENYTEEPKNSSQTLFNMQKLNLGPIDKYRESDITGKEIPKNKYKIVKKKYAEVADKPNHVIPYGGYSPVENTEFEYKKTNTKYKRSTIVGHFLNKAEEMGIKMIIHEDKEVKTERTVVPESNVSQILELPKTSNSNVKKVTFRQTTSHNPLRTTGFIVKNSSES</sequence>